<evidence type="ECO:0000256" key="3">
    <source>
        <dbReference type="ARBA" id="ARBA00022989"/>
    </source>
</evidence>
<dbReference type="GO" id="GO:0000287">
    <property type="term" value="F:magnesium ion binding"/>
    <property type="evidence" value="ECO:0007669"/>
    <property type="project" value="TreeGrafter"/>
</dbReference>
<dbReference type="Pfam" id="PF01544">
    <property type="entry name" value="CorA"/>
    <property type="match status" value="1"/>
</dbReference>
<dbReference type="AlphaFoldDB" id="A0A167ETE0"/>
<feature type="transmembrane region" description="Helical" evidence="5">
    <location>
        <begin position="85"/>
        <end position="104"/>
    </location>
</feature>
<dbReference type="EMBL" id="LSFN01000006">
    <property type="protein sequence ID" value="OAB75861.1"/>
    <property type="molecule type" value="Genomic_DNA"/>
</dbReference>
<name>A0A167ETE0_9BACL</name>
<dbReference type="Gene3D" id="1.20.58.340">
    <property type="entry name" value="Magnesium transport protein CorA, transmembrane region"/>
    <property type="match status" value="1"/>
</dbReference>
<keyword evidence="2 5" id="KW-0812">Transmembrane</keyword>
<keyword evidence="4 5" id="KW-0472">Membrane</keyword>
<evidence type="ECO:0000256" key="2">
    <source>
        <dbReference type="ARBA" id="ARBA00022692"/>
    </source>
</evidence>
<sequence>MDEILTSRFELLLWNNLFISFQELVVASKEAYHEEFISNRFYTQLFHRVDRMERLFVHYNKEIDTLISIDDAVSAFRGNEIMKTLTILTAVFTPATVIGAIWGMNFDIIPLANLTWGFVGMILMIGFTTTVIYFLLHKKGWTGDLLRVSSKEKHV</sequence>
<dbReference type="GO" id="GO:0015087">
    <property type="term" value="F:cobalt ion transmembrane transporter activity"/>
    <property type="evidence" value="ECO:0007669"/>
    <property type="project" value="TreeGrafter"/>
</dbReference>
<dbReference type="Proteomes" id="UP000077134">
    <property type="component" value="Unassembled WGS sequence"/>
</dbReference>
<proteinExistence type="predicted"/>
<dbReference type="KEGG" id="pcx:LPB68_15575"/>
<dbReference type="PANTHER" id="PTHR46494">
    <property type="entry name" value="CORA FAMILY METAL ION TRANSPORTER (EUROFUNG)"/>
    <property type="match status" value="1"/>
</dbReference>
<dbReference type="PANTHER" id="PTHR46494:SF2">
    <property type="entry name" value="MAGNESIUM TRANSPORT PROTEIN CORA"/>
    <property type="match status" value="1"/>
</dbReference>
<evidence type="ECO:0000256" key="4">
    <source>
        <dbReference type="ARBA" id="ARBA00023136"/>
    </source>
</evidence>
<dbReference type="GO" id="GO:0005886">
    <property type="term" value="C:plasma membrane"/>
    <property type="evidence" value="ECO:0007669"/>
    <property type="project" value="UniProtKB-SubCell"/>
</dbReference>
<dbReference type="GO" id="GO:0015095">
    <property type="term" value="F:magnesium ion transmembrane transporter activity"/>
    <property type="evidence" value="ECO:0007669"/>
    <property type="project" value="TreeGrafter"/>
</dbReference>
<comment type="caution">
    <text evidence="6">The sequence shown here is derived from an EMBL/GenBank/DDBJ whole genome shotgun (WGS) entry which is preliminary data.</text>
</comment>
<gene>
    <name evidence="6" type="ORF">PNBC_07445</name>
</gene>
<feature type="transmembrane region" description="Helical" evidence="5">
    <location>
        <begin position="116"/>
        <end position="136"/>
    </location>
</feature>
<protein>
    <recommendedName>
        <fullName evidence="8">Magnesium transporter</fullName>
    </recommendedName>
</protein>
<evidence type="ECO:0000256" key="1">
    <source>
        <dbReference type="ARBA" id="ARBA00004651"/>
    </source>
</evidence>
<dbReference type="InterPro" id="IPR045863">
    <property type="entry name" value="CorA_TM1_TM2"/>
</dbReference>
<evidence type="ECO:0000313" key="6">
    <source>
        <dbReference type="EMBL" id="OAB75861.1"/>
    </source>
</evidence>
<organism evidence="6 7">
    <name type="scientific">Paenibacillus crassostreae</name>
    <dbReference type="NCBI Taxonomy" id="1763538"/>
    <lineage>
        <taxon>Bacteria</taxon>
        <taxon>Bacillati</taxon>
        <taxon>Bacillota</taxon>
        <taxon>Bacilli</taxon>
        <taxon>Bacillales</taxon>
        <taxon>Paenibacillaceae</taxon>
        <taxon>Paenibacillus</taxon>
    </lineage>
</organism>
<keyword evidence="7" id="KW-1185">Reference proteome</keyword>
<accession>A0A167ETE0</accession>
<dbReference type="GO" id="GO:0050897">
    <property type="term" value="F:cobalt ion binding"/>
    <property type="evidence" value="ECO:0007669"/>
    <property type="project" value="TreeGrafter"/>
</dbReference>
<dbReference type="SUPFAM" id="SSF144083">
    <property type="entry name" value="Magnesium transport protein CorA, transmembrane region"/>
    <property type="match status" value="1"/>
</dbReference>
<evidence type="ECO:0000256" key="5">
    <source>
        <dbReference type="SAM" id="Phobius"/>
    </source>
</evidence>
<evidence type="ECO:0008006" key="8">
    <source>
        <dbReference type="Google" id="ProtNLM"/>
    </source>
</evidence>
<dbReference type="InterPro" id="IPR002523">
    <property type="entry name" value="MgTranspt_CorA/ZnTranspt_ZntB"/>
</dbReference>
<reference evidence="6 7" key="1">
    <citation type="submission" date="2016-02" db="EMBL/GenBank/DDBJ databases">
        <title>Paenibacillus sp. LPB0068, isolated from Crassostrea gigas.</title>
        <authorList>
            <person name="Shin S.-K."/>
            <person name="Yi H."/>
        </authorList>
    </citation>
    <scope>NUCLEOTIDE SEQUENCE [LARGE SCALE GENOMIC DNA]</scope>
    <source>
        <strain evidence="6 7">LPB0068</strain>
    </source>
</reference>
<keyword evidence="3 5" id="KW-1133">Transmembrane helix</keyword>
<dbReference type="STRING" id="1763538.LPB68_15575"/>
<comment type="subcellular location">
    <subcellularLocation>
        <location evidence="1">Cell membrane</location>
        <topology evidence="1">Multi-pass membrane protein</topology>
    </subcellularLocation>
</comment>
<evidence type="ECO:0000313" key="7">
    <source>
        <dbReference type="Proteomes" id="UP000077134"/>
    </source>
</evidence>